<organism evidence="1 2">
    <name type="scientific">Pseudotamlana haliotis</name>
    <dbReference type="NCBI Taxonomy" id="2614804"/>
    <lineage>
        <taxon>Bacteria</taxon>
        <taxon>Pseudomonadati</taxon>
        <taxon>Bacteroidota</taxon>
        <taxon>Flavobacteriia</taxon>
        <taxon>Flavobacteriales</taxon>
        <taxon>Flavobacteriaceae</taxon>
        <taxon>Pseudotamlana</taxon>
    </lineage>
</organism>
<comment type="caution">
    <text evidence="1">The sequence shown here is derived from an EMBL/GenBank/DDBJ whole genome shotgun (WGS) entry which is preliminary data.</text>
</comment>
<keyword evidence="2" id="KW-1185">Reference proteome</keyword>
<sequence length="145" mass="17299">MTLLILHIVMMLVSNSNTPDFIQEYHKALTKEKEQEFIAKYEKSNEIDIKAYVVSFKMKQAKYERMPWNKMKVFTTYKNQLEELISKHPGNMNLRYVRLVIQENVPSILNYSSDIENDKAYLSKMMKRKDDTDYLDPYIKKNTSL</sequence>
<dbReference type="AlphaFoldDB" id="A0A6N6MI08"/>
<evidence type="ECO:0000313" key="1">
    <source>
        <dbReference type="EMBL" id="KAB1068654.1"/>
    </source>
</evidence>
<evidence type="ECO:0000313" key="2">
    <source>
        <dbReference type="Proteomes" id="UP000441333"/>
    </source>
</evidence>
<dbReference type="Proteomes" id="UP000441333">
    <property type="component" value="Unassembled WGS sequence"/>
</dbReference>
<protein>
    <submittedName>
        <fullName evidence="1">Uncharacterized protein</fullName>
    </submittedName>
</protein>
<proteinExistence type="predicted"/>
<reference evidence="1 2" key="1">
    <citation type="submission" date="2019-09" db="EMBL/GenBank/DDBJ databases">
        <authorList>
            <person name="Cao W.R."/>
        </authorList>
    </citation>
    <scope>NUCLEOTIDE SEQUENCE [LARGE SCALE GENOMIC DNA]</scope>
    <source>
        <strain evidence="1 2">B1N29</strain>
    </source>
</reference>
<gene>
    <name evidence="1" type="ORF">F6U93_05920</name>
</gene>
<name>A0A6N6MI08_9FLAO</name>
<accession>A0A6N6MI08</accession>
<dbReference type="EMBL" id="WAAT01000032">
    <property type="protein sequence ID" value="KAB1068654.1"/>
    <property type="molecule type" value="Genomic_DNA"/>
</dbReference>
<dbReference type="RefSeq" id="WP_150937811.1">
    <property type="nucleotide sequence ID" value="NZ_WAAT01000032.1"/>
</dbReference>